<organism evidence="2 3">
    <name type="scientific">Roseburia yibonii</name>
    <dbReference type="NCBI Taxonomy" id="2763063"/>
    <lineage>
        <taxon>Bacteria</taxon>
        <taxon>Bacillati</taxon>
        <taxon>Bacillota</taxon>
        <taxon>Clostridia</taxon>
        <taxon>Lachnospirales</taxon>
        <taxon>Lachnospiraceae</taxon>
        <taxon>Roseburia</taxon>
    </lineage>
</organism>
<gene>
    <name evidence="2" type="ORF">H8Z76_08345</name>
</gene>
<name>A0ABR7IAR5_9FIRM</name>
<keyword evidence="3" id="KW-1185">Reference proteome</keyword>
<feature type="transmembrane region" description="Helical" evidence="1">
    <location>
        <begin position="5"/>
        <end position="26"/>
    </location>
</feature>
<evidence type="ECO:0000313" key="2">
    <source>
        <dbReference type="EMBL" id="MBC5754036.1"/>
    </source>
</evidence>
<keyword evidence="1" id="KW-0472">Membrane</keyword>
<keyword evidence="1" id="KW-0812">Transmembrane</keyword>
<comment type="caution">
    <text evidence="2">The sequence shown here is derived from an EMBL/GenBank/DDBJ whole genome shotgun (WGS) entry which is preliminary data.</text>
</comment>
<evidence type="ECO:0000256" key="1">
    <source>
        <dbReference type="SAM" id="Phobius"/>
    </source>
</evidence>
<protein>
    <recommendedName>
        <fullName evidence="4">Membrane-spanning protein</fullName>
    </recommendedName>
</protein>
<accession>A0ABR7IAR5</accession>
<proteinExistence type="predicted"/>
<dbReference type="EMBL" id="JACOQH010000005">
    <property type="protein sequence ID" value="MBC5754036.1"/>
    <property type="molecule type" value="Genomic_DNA"/>
</dbReference>
<keyword evidence="1" id="KW-1133">Transmembrane helix</keyword>
<evidence type="ECO:0008006" key="4">
    <source>
        <dbReference type="Google" id="ProtNLM"/>
    </source>
</evidence>
<dbReference type="RefSeq" id="WP_186982229.1">
    <property type="nucleotide sequence ID" value="NZ_JACOQH010000005.1"/>
</dbReference>
<sequence>MTKRIYRICLAVAIIVIGIAGIFYYMNYKESESFSNDATLVQYTVSGEGEDLL</sequence>
<evidence type="ECO:0000313" key="3">
    <source>
        <dbReference type="Proteomes" id="UP000621540"/>
    </source>
</evidence>
<reference evidence="2 3" key="1">
    <citation type="submission" date="2020-08" db="EMBL/GenBank/DDBJ databases">
        <title>Genome public.</title>
        <authorList>
            <person name="Liu C."/>
            <person name="Sun Q."/>
        </authorList>
    </citation>
    <scope>NUCLEOTIDE SEQUENCE [LARGE SCALE GENOMIC DNA]</scope>
    <source>
        <strain evidence="2 3">BX0805</strain>
    </source>
</reference>
<dbReference type="Proteomes" id="UP000621540">
    <property type="component" value="Unassembled WGS sequence"/>
</dbReference>